<evidence type="ECO:0000313" key="1">
    <source>
        <dbReference type="EMBL" id="QRC99466.1"/>
    </source>
</evidence>
<accession>A0A7U2I4G6</accession>
<dbReference type="EMBL" id="CP069031">
    <property type="protein sequence ID" value="QRC99466.1"/>
    <property type="molecule type" value="Genomic_DNA"/>
</dbReference>
<protein>
    <submittedName>
        <fullName evidence="1">Uncharacterized protein</fullName>
    </submittedName>
</protein>
<dbReference type="Proteomes" id="UP000663193">
    <property type="component" value="Chromosome 9"/>
</dbReference>
<evidence type="ECO:0000313" key="2">
    <source>
        <dbReference type="Proteomes" id="UP000663193"/>
    </source>
</evidence>
<feature type="non-terminal residue" evidence="1">
    <location>
        <position position="134"/>
    </location>
</feature>
<gene>
    <name evidence="1" type="ORF">JI435_143780</name>
</gene>
<name>A0A7U2I4G6_PHANO</name>
<dbReference type="VEuPathDB" id="FungiDB:JI435_143780"/>
<keyword evidence="2" id="KW-1185">Reference proteome</keyword>
<sequence length="134" mass="14529">SDGYLLVHAPALLGHHCTSLLDVFDTRDVMQARAISVGGECGCTCRRRDLRNDEPGAIRRELGTWPPRRELTLLGLSASGVESGVAYQKPGLVGSRSAKHSGRVSHPLATTQRFGLLLGRTRLMYGSGSTLSRW</sequence>
<organism evidence="1 2">
    <name type="scientific">Phaeosphaeria nodorum (strain SN15 / ATCC MYA-4574 / FGSC 10173)</name>
    <name type="common">Glume blotch fungus</name>
    <name type="synonym">Parastagonospora nodorum</name>
    <dbReference type="NCBI Taxonomy" id="321614"/>
    <lineage>
        <taxon>Eukaryota</taxon>
        <taxon>Fungi</taxon>
        <taxon>Dikarya</taxon>
        <taxon>Ascomycota</taxon>
        <taxon>Pezizomycotina</taxon>
        <taxon>Dothideomycetes</taxon>
        <taxon>Pleosporomycetidae</taxon>
        <taxon>Pleosporales</taxon>
        <taxon>Pleosporineae</taxon>
        <taxon>Phaeosphaeriaceae</taxon>
        <taxon>Parastagonospora</taxon>
    </lineage>
</organism>
<dbReference type="AlphaFoldDB" id="A0A7U2I4G6"/>
<reference evidence="2" key="1">
    <citation type="journal article" date="2021" name="BMC Genomics">
        <title>Chromosome-level genome assembly and manually-curated proteome of model necrotroph Parastagonospora nodorum Sn15 reveals a genome-wide trove of candidate effector homologs, and redundancy of virulence-related functions within an accessory chromosome.</title>
        <authorList>
            <person name="Bertazzoni S."/>
            <person name="Jones D.A.B."/>
            <person name="Phan H.T."/>
            <person name="Tan K.-C."/>
            <person name="Hane J.K."/>
        </authorList>
    </citation>
    <scope>NUCLEOTIDE SEQUENCE [LARGE SCALE GENOMIC DNA]</scope>
    <source>
        <strain evidence="2">SN15 / ATCC MYA-4574 / FGSC 10173)</strain>
    </source>
</reference>
<proteinExistence type="predicted"/>